<gene>
    <name evidence="1" type="ORF">PCL1606_32030</name>
</gene>
<dbReference type="Proteomes" id="UP000032748">
    <property type="component" value="Chromosome"/>
</dbReference>
<reference evidence="1 2" key="1">
    <citation type="journal article" date="2015" name="Mol. Plant Microbe Interact.">
        <title>Comparative Genomic Analysis of Pseudomonas chlororaphis PCL1606 Reveals New Insight into Antifungal Compounds Involved in Biocontrol.</title>
        <authorList>
            <person name="Calderon C.E."/>
            <person name="Ramos C."/>
            <person name="de Vicente A."/>
            <person name="Cazorla F.M."/>
        </authorList>
    </citation>
    <scope>NUCLEOTIDE SEQUENCE [LARGE SCALE GENOMIC DNA]</scope>
    <source>
        <strain evidence="1 2">PCL1606</strain>
    </source>
</reference>
<dbReference type="PROSITE" id="PS51257">
    <property type="entry name" value="PROKAR_LIPOPROTEIN"/>
    <property type="match status" value="1"/>
</dbReference>
<organism evidence="1 2">
    <name type="scientific">Pseudomonas chlororaphis</name>
    <dbReference type="NCBI Taxonomy" id="587753"/>
    <lineage>
        <taxon>Bacteria</taxon>
        <taxon>Pseudomonadati</taxon>
        <taxon>Pseudomonadota</taxon>
        <taxon>Gammaproteobacteria</taxon>
        <taxon>Pseudomonadales</taxon>
        <taxon>Pseudomonadaceae</taxon>
        <taxon>Pseudomonas</taxon>
    </lineage>
</organism>
<proteinExistence type="predicted"/>
<dbReference type="EMBL" id="CP011110">
    <property type="protein sequence ID" value="AKA24654.1"/>
    <property type="molecule type" value="Genomic_DNA"/>
</dbReference>
<name>A0A0D5Y118_9PSED</name>
<dbReference type="KEGG" id="pcz:PCL1606_32030"/>
<evidence type="ECO:0008006" key="3">
    <source>
        <dbReference type="Google" id="ProtNLM"/>
    </source>
</evidence>
<protein>
    <recommendedName>
        <fullName evidence="3">Lipoprotein</fullName>
    </recommendedName>
</protein>
<sequence>MFRRITLLIPLLAMLTLSGCIIFPHDGWHHRHYDGDHDYHYRR</sequence>
<evidence type="ECO:0000313" key="2">
    <source>
        <dbReference type="Proteomes" id="UP000032748"/>
    </source>
</evidence>
<dbReference type="AlphaFoldDB" id="A0A0D5Y118"/>
<dbReference type="PATRIC" id="fig|587753.10.peg.3196"/>
<dbReference type="RefSeq" id="WP_256243589.1">
    <property type="nucleotide sequence ID" value="NZ_CP011110.1"/>
</dbReference>
<evidence type="ECO:0000313" key="1">
    <source>
        <dbReference type="EMBL" id="AKA24654.1"/>
    </source>
</evidence>
<accession>A0A0D5Y118</accession>